<evidence type="ECO:0000256" key="1">
    <source>
        <dbReference type="ARBA" id="ARBA00009740"/>
    </source>
</evidence>
<feature type="region of interest" description="Disordered" evidence="2">
    <location>
        <begin position="1"/>
        <end position="21"/>
    </location>
</feature>
<dbReference type="Pfam" id="PF06884">
    <property type="entry name" value="DUF1264"/>
    <property type="match status" value="1"/>
</dbReference>
<dbReference type="PANTHER" id="PTHR31360:SF0">
    <property type="entry name" value="OIL BODY-ASSOCIATED PROTEIN 1B"/>
    <property type="match status" value="1"/>
</dbReference>
<name>A0A7N0T9I5_KALFE</name>
<dbReference type="Proteomes" id="UP000594263">
    <property type="component" value="Unplaced"/>
</dbReference>
<dbReference type="InterPro" id="IPR010686">
    <property type="entry name" value="OBAP-like"/>
</dbReference>
<proteinExistence type="inferred from homology"/>
<sequence>MATHAASASREVPGEPTKMSTSLVDTASAAIQGFGPINRIHQHLCAFHFYGDDMTRQVEAHHYCAHQNEEVRQCLIYDGPDTKARLIGLEYIVSENLFLTLPDEEKRLWHSHEYEVKSGALFMPGIPGPIQRQDMEKVVKTYGKVFHFWQVDKGHTLPLGLPQVMMALTRDGQLYDHLKADVEKRHGVSFEEEREKRAYMKGLEHGIHPLANGGGKGVKLVIRETDCKPPQQQQEHHETSNHSVPRVFV</sequence>
<dbReference type="AlphaFoldDB" id="A0A7N0T9I5"/>
<accession>A0A7N0T9I5</accession>
<dbReference type="PANTHER" id="PTHR31360">
    <property type="match status" value="1"/>
</dbReference>
<keyword evidence="4" id="KW-1185">Reference proteome</keyword>
<organism evidence="3 4">
    <name type="scientific">Kalanchoe fedtschenkoi</name>
    <name type="common">Lavender scallops</name>
    <name type="synonym">South American air plant</name>
    <dbReference type="NCBI Taxonomy" id="63787"/>
    <lineage>
        <taxon>Eukaryota</taxon>
        <taxon>Viridiplantae</taxon>
        <taxon>Streptophyta</taxon>
        <taxon>Embryophyta</taxon>
        <taxon>Tracheophyta</taxon>
        <taxon>Spermatophyta</taxon>
        <taxon>Magnoliopsida</taxon>
        <taxon>eudicotyledons</taxon>
        <taxon>Gunneridae</taxon>
        <taxon>Pentapetalae</taxon>
        <taxon>Saxifragales</taxon>
        <taxon>Crassulaceae</taxon>
        <taxon>Kalanchoe</taxon>
    </lineage>
</organism>
<evidence type="ECO:0000313" key="3">
    <source>
        <dbReference type="EnsemblPlants" id="Kaladp0028s0025.1.v1.1"/>
    </source>
</evidence>
<evidence type="ECO:0000256" key="2">
    <source>
        <dbReference type="SAM" id="MobiDB-lite"/>
    </source>
</evidence>
<dbReference type="Gramene" id="Kaladp0028s0025.1.v1.1">
    <property type="protein sequence ID" value="Kaladp0028s0025.1.v1.1"/>
    <property type="gene ID" value="Kaladp0028s0025.v1.1"/>
</dbReference>
<comment type="similarity">
    <text evidence="1">Belongs to the OBAP family.</text>
</comment>
<dbReference type="EnsemblPlants" id="Kaladp0028s0025.1.v1.1">
    <property type="protein sequence ID" value="Kaladp0028s0025.1.v1.1"/>
    <property type="gene ID" value="Kaladp0028s0025.v1.1"/>
</dbReference>
<dbReference type="OMA" id="RHVEAHH"/>
<reference evidence="3" key="1">
    <citation type="submission" date="2021-01" db="UniProtKB">
        <authorList>
            <consortium name="EnsemblPlants"/>
        </authorList>
    </citation>
    <scope>IDENTIFICATION</scope>
</reference>
<evidence type="ECO:0000313" key="4">
    <source>
        <dbReference type="Proteomes" id="UP000594263"/>
    </source>
</evidence>
<protein>
    <recommendedName>
        <fullName evidence="5">Oil body-associated protein 1A</fullName>
    </recommendedName>
</protein>
<evidence type="ECO:0008006" key="5">
    <source>
        <dbReference type="Google" id="ProtNLM"/>
    </source>
</evidence>
<feature type="region of interest" description="Disordered" evidence="2">
    <location>
        <begin position="228"/>
        <end position="249"/>
    </location>
</feature>